<organism evidence="2 3">
    <name type="scientific">Lasiodiplodia theobromae</name>
    <dbReference type="NCBI Taxonomy" id="45133"/>
    <lineage>
        <taxon>Eukaryota</taxon>
        <taxon>Fungi</taxon>
        <taxon>Dikarya</taxon>
        <taxon>Ascomycota</taxon>
        <taxon>Pezizomycotina</taxon>
        <taxon>Dothideomycetes</taxon>
        <taxon>Dothideomycetes incertae sedis</taxon>
        <taxon>Botryosphaeriales</taxon>
        <taxon>Botryosphaeriaceae</taxon>
        <taxon>Lasiodiplodia</taxon>
    </lineage>
</organism>
<feature type="compositionally biased region" description="Low complexity" evidence="1">
    <location>
        <begin position="459"/>
        <end position="479"/>
    </location>
</feature>
<proteinExistence type="predicted"/>
<gene>
    <name evidence="2" type="ORF">DBV05_g12693</name>
</gene>
<accession>A0A5N5CTF6</accession>
<name>A0A5N5CTF6_9PEZI</name>
<sequence length="662" mass="72630">MADDDLAENWLISEPVVTQWYDREERRLRYLGFASPPNWRSHLTLNLGLDISESKREVLFWFRLPIRVKSKTSKRPTKFYVYFIVELDMFDVDGEDQGLCFSQQSTVPPAVQFAFKGSSICQSDDELVRLRFNLKKPGVVVMPKADDGPFEPSAVNQEVLLALKSLSQATKFSAYVPQSSLSISRLETLCWMVQHGDLQSRPRELHTLYHGKGGEVNAWENFIFCSDQEETSGPSRADKPAEWSIVQEPISIAEGQGVPSESASAKGPSPGEKQATVTEVQEQAVLQSVEKDNQPKASQQNEARAEERQGSIPPTYQEAVSPPPPAASAATAHPAPRAAQSFSIAPTNTPPERRRQWSAPPVFRRSSEGRHSASTSLQPLSELESPIAVSKGQASSEIVDQIAPPAYKRTKPPSDDELGDDDLETAATSTKDRKAQKSRLKSKTASKAPRPSKQVRFDNTSTTTRHNHRSSSTTTTAAASPPPSSSFPPPQPLPSALTTAGDGSSSSSSLTALAGALPKPQATLLRQTIDWFKWAWTTDRRAHVGLTHPHLRELGSCARAGDVAGFYRVRARCSARVVYAGVRQRGEGGENSSSQQLLEELEQFLLWMAEVAPEAEMALTGELRELGRLAREGDAAWLEHGQAVCAGFVLFWFGRVEEGTNA</sequence>
<feature type="compositionally biased region" description="Low complexity" evidence="1">
    <location>
        <begin position="494"/>
        <end position="511"/>
    </location>
</feature>
<evidence type="ECO:0000313" key="2">
    <source>
        <dbReference type="EMBL" id="KAB2568628.1"/>
    </source>
</evidence>
<feature type="compositionally biased region" description="Pro residues" evidence="1">
    <location>
        <begin position="480"/>
        <end position="493"/>
    </location>
</feature>
<dbReference type="OrthoDB" id="3928699at2759"/>
<dbReference type="Proteomes" id="UP000325902">
    <property type="component" value="Unassembled WGS sequence"/>
</dbReference>
<keyword evidence="3" id="KW-1185">Reference proteome</keyword>
<evidence type="ECO:0000256" key="1">
    <source>
        <dbReference type="SAM" id="MobiDB-lite"/>
    </source>
</evidence>
<comment type="caution">
    <text evidence="2">The sequence shown here is derived from an EMBL/GenBank/DDBJ whole genome shotgun (WGS) entry which is preliminary data.</text>
</comment>
<dbReference type="EMBL" id="VCHE01000323">
    <property type="protein sequence ID" value="KAB2568628.1"/>
    <property type="molecule type" value="Genomic_DNA"/>
</dbReference>
<feature type="compositionally biased region" description="Polar residues" evidence="1">
    <location>
        <begin position="275"/>
        <end position="286"/>
    </location>
</feature>
<evidence type="ECO:0000313" key="3">
    <source>
        <dbReference type="Proteomes" id="UP000325902"/>
    </source>
</evidence>
<feature type="region of interest" description="Disordered" evidence="1">
    <location>
        <begin position="251"/>
        <end position="511"/>
    </location>
</feature>
<feature type="compositionally biased region" description="Acidic residues" evidence="1">
    <location>
        <begin position="415"/>
        <end position="424"/>
    </location>
</feature>
<feature type="compositionally biased region" description="Low complexity" evidence="1">
    <location>
        <begin position="327"/>
        <end position="339"/>
    </location>
</feature>
<reference evidence="2 3" key="1">
    <citation type="journal article" date="2019" name="Sci. Rep.">
        <title>A multi-omics analysis of the grapevine pathogen Lasiodiplodia theobromae reveals that temperature affects the expression of virulence- and pathogenicity-related genes.</title>
        <authorList>
            <person name="Felix C."/>
            <person name="Meneses R."/>
            <person name="Goncalves M.F.M."/>
            <person name="Tilleman L."/>
            <person name="Duarte A.S."/>
            <person name="Jorrin-Novo J.V."/>
            <person name="Van de Peer Y."/>
            <person name="Deforce D."/>
            <person name="Van Nieuwerburgh F."/>
            <person name="Esteves A.C."/>
            <person name="Alves A."/>
        </authorList>
    </citation>
    <scope>NUCLEOTIDE SEQUENCE [LARGE SCALE GENOMIC DNA]</scope>
    <source>
        <strain evidence="2 3">LA-SOL3</strain>
    </source>
</reference>
<dbReference type="AlphaFoldDB" id="A0A5N5CTF6"/>
<protein>
    <submittedName>
        <fullName evidence="2">Uncharacterized protein</fullName>
    </submittedName>
</protein>